<dbReference type="CDD" id="cd10747">
    <property type="entry name" value="DnaJ_C"/>
    <property type="match status" value="1"/>
</dbReference>
<organism evidence="9 10">
    <name type="scientific">Dillenia turbinata</name>
    <dbReference type="NCBI Taxonomy" id="194707"/>
    <lineage>
        <taxon>Eukaryota</taxon>
        <taxon>Viridiplantae</taxon>
        <taxon>Streptophyta</taxon>
        <taxon>Embryophyta</taxon>
        <taxon>Tracheophyta</taxon>
        <taxon>Spermatophyta</taxon>
        <taxon>Magnoliopsida</taxon>
        <taxon>eudicotyledons</taxon>
        <taxon>Gunneridae</taxon>
        <taxon>Pentapetalae</taxon>
        <taxon>Dilleniales</taxon>
        <taxon>Dilleniaceae</taxon>
        <taxon>Dillenia</taxon>
    </lineage>
</organism>
<dbReference type="Pfam" id="PF00226">
    <property type="entry name" value="DnaJ"/>
    <property type="match status" value="1"/>
</dbReference>
<keyword evidence="10" id="KW-1185">Reference proteome</keyword>
<dbReference type="PANTHER" id="PTHR43096">
    <property type="entry name" value="DNAJ HOMOLOG 1, MITOCHONDRIAL-RELATED"/>
    <property type="match status" value="1"/>
</dbReference>
<proteinExistence type="inferred from homology"/>
<dbReference type="InterPro" id="IPR018253">
    <property type="entry name" value="DnaJ_domain_CS"/>
</dbReference>
<dbReference type="AlphaFoldDB" id="A0AAN8UV73"/>
<feature type="domain" description="J" evidence="7">
    <location>
        <begin position="48"/>
        <end position="112"/>
    </location>
</feature>
<dbReference type="SUPFAM" id="SSF57938">
    <property type="entry name" value="DnaJ/Hsp40 cysteine-rich domain"/>
    <property type="match status" value="1"/>
</dbReference>
<dbReference type="GO" id="GO:0051082">
    <property type="term" value="F:unfolded protein binding"/>
    <property type="evidence" value="ECO:0007669"/>
    <property type="project" value="InterPro"/>
</dbReference>
<gene>
    <name evidence="9" type="ORF">RJ641_014957</name>
</gene>
<evidence type="ECO:0000256" key="4">
    <source>
        <dbReference type="ARBA" id="ARBA00022833"/>
    </source>
</evidence>
<dbReference type="InterPro" id="IPR036869">
    <property type="entry name" value="J_dom_sf"/>
</dbReference>
<dbReference type="Pfam" id="PF01556">
    <property type="entry name" value="DnaJ_C"/>
    <property type="match status" value="1"/>
</dbReference>
<dbReference type="InterPro" id="IPR012724">
    <property type="entry name" value="DnaJ"/>
</dbReference>
<dbReference type="InterPro" id="IPR002939">
    <property type="entry name" value="DnaJ_C"/>
</dbReference>
<dbReference type="InterPro" id="IPR001305">
    <property type="entry name" value="HSP_DnaJ_Cys-rich_dom"/>
</dbReference>
<feature type="domain" description="CR-type" evidence="8">
    <location>
        <begin position="161"/>
        <end position="243"/>
    </location>
</feature>
<name>A0AAN8UV73_9MAGN</name>
<reference evidence="9 10" key="1">
    <citation type="submission" date="2023-12" db="EMBL/GenBank/DDBJ databases">
        <title>A high-quality genome assembly for Dillenia turbinata (Dilleniales).</title>
        <authorList>
            <person name="Chanderbali A."/>
        </authorList>
    </citation>
    <scope>NUCLEOTIDE SEQUENCE [LARGE SCALE GENOMIC DNA]</scope>
    <source>
        <strain evidence="9">LSX21</strain>
        <tissue evidence="9">Leaf</tissue>
    </source>
</reference>
<dbReference type="SUPFAM" id="SSF49493">
    <property type="entry name" value="HSP40/DnaJ peptide-binding domain"/>
    <property type="match status" value="2"/>
</dbReference>
<dbReference type="InterPro" id="IPR008971">
    <property type="entry name" value="HSP40/DnaJ_pept-bd"/>
</dbReference>
<evidence type="ECO:0000256" key="3">
    <source>
        <dbReference type="ARBA" id="ARBA00022771"/>
    </source>
</evidence>
<dbReference type="PANTHER" id="PTHR43096:SF26">
    <property type="entry name" value="CR-TYPE DOMAIN-CONTAINING PROTEIN"/>
    <property type="match status" value="1"/>
</dbReference>
<dbReference type="GO" id="GO:0042026">
    <property type="term" value="P:protein refolding"/>
    <property type="evidence" value="ECO:0007669"/>
    <property type="project" value="TreeGrafter"/>
</dbReference>
<dbReference type="GO" id="GO:0009408">
    <property type="term" value="P:response to heat"/>
    <property type="evidence" value="ECO:0007669"/>
    <property type="project" value="InterPro"/>
</dbReference>
<dbReference type="EMBL" id="JBAMMX010000020">
    <property type="protein sequence ID" value="KAK6921279.1"/>
    <property type="molecule type" value="Genomic_DNA"/>
</dbReference>
<dbReference type="FunFam" id="2.10.230.10:FF:000002">
    <property type="entry name" value="Molecular chaperone DnaJ"/>
    <property type="match status" value="1"/>
</dbReference>
<dbReference type="InterPro" id="IPR001623">
    <property type="entry name" value="DnaJ_domain"/>
</dbReference>
<dbReference type="PROSITE" id="PS51188">
    <property type="entry name" value="ZF_CR"/>
    <property type="match status" value="1"/>
</dbReference>
<evidence type="ECO:0000256" key="2">
    <source>
        <dbReference type="ARBA" id="ARBA00022737"/>
    </source>
</evidence>
<dbReference type="GO" id="GO:0005524">
    <property type="term" value="F:ATP binding"/>
    <property type="evidence" value="ECO:0007669"/>
    <property type="project" value="InterPro"/>
</dbReference>
<dbReference type="GO" id="GO:0008270">
    <property type="term" value="F:zinc ion binding"/>
    <property type="evidence" value="ECO:0007669"/>
    <property type="project" value="UniProtKB-KW"/>
</dbReference>
<evidence type="ECO:0000256" key="6">
    <source>
        <dbReference type="PROSITE-ProRule" id="PRU00546"/>
    </source>
</evidence>
<accession>A0AAN8UV73</accession>
<dbReference type="PROSITE" id="PS00636">
    <property type="entry name" value="DNAJ_1"/>
    <property type="match status" value="1"/>
</dbReference>
<keyword evidence="1 6" id="KW-0479">Metal-binding</keyword>
<dbReference type="GO" id="GO:0031072">
    <property type="term" value="F:heat shock protein binding"/>
    <property type="evidence" value="ECO:0007669"/>
    <property type="project" value="InterPro"/>
</dbReference>
<evidence type="ECO:0000259" key="7">
    <source>
        <dbReference type="PROSITE" id="PS50076"/>
    </source>
</evidence>
<dbReference type="Gene3D" id="2.60.260.20">
    <property type="entry name" value="Urease metallochaperone UreE, N-terminal domain"/>
    <property type="match status" value="2"/>
</dbReference>
<dbReference type="Proteomes" id="UP001370490">
    <property type="component" value="Unassembled WGS sequence"/>
</dbReference>
<evidence type="ECO:0000256" key="1">
    <source>
        <dbReference type="ARBA" id="ARBA00022723"/>
    </source>
</evidence>
<feature type="zinc finger region" description="CR-type" evidence="6">
    <location>
        <begin position="161"/>
        <end position="243"/>
    </location>
</feature>
<keyword evidence="2" id="KW-0677">Repeat</keyword>
<dbReference type="SMART" id="SM00271">
    <property type="entry name" value="DnaJ"/>
    <property type="match status" value="1"/>
</dbReference>
<evidence type="ECO:0000313" key="9">
    <source>
        <dbReference type="EMBL" id="KAK6921279.1"/>
    </source>
</evidence>
<keyword evidence="9" id="KW-0346">Stress response</keyword>
<keyword evidence="3 6" id="KW-0863">Zinc-finger</keyword>
<dbReference type="Gene3D" id="1.10.287.110">
    <property type="entry name" value="DnaJ domain"/>
    <property type="match status" value="1"/>
</dbReference>
<keyword evidence="5" id="KW-0143">Chaperone</keyword>
<protein>
    <submittedName>
        <fullName evidence="9">Heat shock protein DnaJ, cysteine-rich domain</fullName>
    </submittedName>
</protein>
<dbReference type="SUPFAM" id="SSF46565">
    <property type="entry name" value="Chaperone J-domain"/>
    <property type="match status" value="1"/>
</dbReference>
<evidence type="ECO:0000259" key="8">
    <source>
        <dbReference type="PROSITE" id="PS51188"/>
    </source>
</evidence>
<keyword evidence="4 6" id="KW-0862">Zinc</keyword>
<dbReference type="InterPro" id="IPR036410">
    <property type="entry name" value="HSP_DnaJ_Cys-rich_dom_sf"/>
</dbReference>
<evidence type="ECO:0000313" key="10">
    <source>
        <dbReference type="Proteomes" id="UP001370490"/>
    </source>
</evidence>
<dbReference type="Gene3D" id="2.10.230.10">
    <property type="entry name" value="Heat shock protein DnaJ, cysteine-rich domain"/>
    <property type="match status" value="1"/>
</dbReference>
<dbReference type="GO" id="GO:0009535">
    <property type="term" value="C:chloroplast thylakoid membrane"/>
    <property type="evidence" value="ECO:0007669"/>
    <property type="project" value="TreeGrafter"/>
</dbReference>
<dbReference type="HAMAP" id="MF_01152">
    <property type="entry name" value="DnaJ"/>
    <property type="match status" value="1"/>
</dbReference>
<comment type="caution">
    <text evidence="9">The sequence shown here is derived from an EMBL/GenBank/DDBJ whole genome shotgun (WGS) entry which is preliminary data.</text>
</comment>
<dbReference type="PROSITE" id="PS50076">
    <property type="entry name" value="DNAJ_2"/>
    <property type="match status" value="1"/>
</dbReference>
<evidence type="ECO:0000256" key="5">
    <source>
        <dbReference type="ARBA" id="ARBA00023186"/>
    </source>
</evidence>
<sequence length="600" mass="67217">MWATLQMSHGAGMGFGFASLNFPNRNWRSRFVKRVKVVRAAQAQAKSDYYTTLKVSRNASFQEIKSSYRKLARKYHPDLNKSPGAEEKFKDISAAYEVLSDDEKRSLYDRFGEAGLQGEYDGSGFSSSRDDFRSFNLRTRGYRDVDIRYDLKLSFEESIFGGEQDIEVSCLETCDSCDGIGAKSKTCIKTCDGCGGKGGVMKTQRTPFGIVSQVSTCTKCDGKGDVITDNCRKCGGTGNVRSKRSVKVVIPPGVSNGATLQLQGEGNFDKERGRAGDLYIVLHVDGKHGIWRDGLDLYSTIDVDFSEAILGTVKKVETVEGLRDLPIPSGVQPGEKVTMPYMGVPDIKKPSKRGHHNFIVNILIPKQISDAERVLVEQLASLRASQKGHSVPSKGTIESQFDSQKTRHFQGQGGGGVASFWTAIKKLLGKRQSREGFATVSIGTASLPERPYQSGSSSMVSIYAAFFIITNNTYFNIKIILFTKKEMSSLHHFLCHPKLTMYFVDMWDIHFAILDNSKFIFEFIEWTTRLVYVLQQSYSIILTTFQVHLSCYGPCWLSVMLMDKTNDKDYNFAYGVGHFLNEKQRCLYYFLGEKKGKKKK</sequence>
<dbReference type="Pfam" id="PF00684">
    <property type="entry name" value="DnaJ_CXXCXGXG"/>
    <property type="match status" value="1"/>
</dbReference>
<dbReference type="CDD" id="cd10719">
    <property type="entry name" value="DnaJ_zf"/>
    <property type="match status" value="1"/>
</dbReference>
<dbReference type="PRINTS" id="PR00625">
    <property type="entry name" value="JDOMAIN"/>
</dbReference>
<dbReference type="CDD" id="cd06257">
    <property type="entry name" value="DnaJ"/>
    <property type="match status" value="1"/>
</dbReference>